<evidence type="ECO:0000313" key="6">
    <source>
        <dbReference type="EMBL" id="KXN67617.1"/>
    </source>
</evidence>
<reference evidence="6 7" key="1">
    <citation type="journal article" date="2015" name="Genome Biol. Evol.">
        <title>Phylogenomic analyses indicate that early fungi evolved digesting cell walls of algal ancestors of land plants.</title>
        <authorList>
            <person name="Chang Y."/>
            <person name="Wang S."/>
            <person name="Sekimoto S."/>
            <person name="Aerts A.L."/>
            <person name="Choi C."/>
            <person name="Clum A."/>
            <person name="LaButti K.M."/>
            <person name="Lindquist E.A."/>
            <person name="Yee Ngan C."/>
            <person name="Ohm R.A."/>
            <person name="Salamov A.A."/>
            <person name="Grigoriev I.V."/>
            <person name="Spatafora J.W."/>
            <person name="Berbee M.L."/>
        </authorList>
    </citation>
    <scope>NUCLEOTIDE SEQUENCE [LARGE SCALE GENOMIC DNA]</scope>
    <source>
        <strain evidence="6 7">NRRL 28638</strain>
    </source>
</reference>
<keyword evidence="4" id="KW-0175">Coiled coil</keyword>
<feature type="repeat" description="WD" evidence="3">
    <location>
        <begin position="177"/>
        <end position="218"/>
    </location>
</feature>
<evidence type="ECO:0000256" key="2">
    <source>
        <dbReference type="ARBA" id="ARBA00022737"/>
    </source>
</evidence>
<dbReference type="InterPro" id="IPR015943">
    <property type="entry name" value="WD40/YVTN_repeat-like_dom_sf"/>
</dbReference>
<evidence type="ECO:0000256" key="3">
    <source>
        <dbReference type="PROSITE-ProRule" id="PRU00221"/>
    </source>
</evidence>
<dbReference type="STRING" id="796925.A0A137NXZ1"/>
<sequence length="523" mass="58346">MTHTNTVSTSGDFYHKPTGLNPHSNSSDSECLERFLKENKILKEKVNQLEQENIKLKKSLFELAIQRNNNSGNGNSGSGGNGLLSSTFHLGSNLSLDQIFSNNNQQFNNNNQLNINNTSNTQGNTQNNNNIDFNKLQFINSNTGGGGNNSSGKGLQSNSLAAGGSYQNKKFKLKQNIKAHNGAIYTLNYNKSSNLICTGGLDKTLKLWKTNEDLQTYELQQTLKDQNSSISHVEFSPHQSYLSSTSLDYLINIYDTQETKLINSTKLNNSGLPLFNCFSKSDPNRLFISTSRGEIIEKDFRSSSLIPRFKRTGLKLNSLVSRQGFENYLFFGNELGNLEVFDDRMNKSIELPLINEGSGSYQSNLNSFNDNPLLTHLTSPSNVPDSSLLALNLTNHTNSIVDLTYTGQLTDDLNPSNWQLNNIKNYSGYENSYASIRCSMVLDDSDCWFVTGSSDGIIYLNCNRIDKLSSPNLTQNQPNEILIQDQLNQNLTRIYDVQFKPSLISGLEFASVGCDGHLRIWSQ</sequence>
<dbReference type="AlphaFoldDB" id="A0A137NXZ1"/>
<evidence type="ECO:0000256" key="4">
    <source>
        <dbReference type="SAM" id="Coils"/>
    </source>
</evidence>
<dbReference type="InterPro" id="IPR036322">
    <property type="entry name" value="WD40_repeat_dom_sf"/>
</dbReference>
<dbReference type="PROSITE" id="PS50294">
    <property type="entry name" value="WD_REPEATS_REGION"/>
    <property type="match status" value="1"/>
</dbReference>
<evidence type="ECO:0000256" key="5">
    <source>
        <dbReference type="SAM" id="MobiDB-lite"/>
    </source>
</evidence>
<dbReference type="InterPro" id="IPR001680">
    <property type="entry name" value="WD40_rpt"/>
</dbReference>
<feature type="repeat" description="WD" evidence="3">
    <location>
        <begin position="223"/>
        <end position="264"/>
    </location>
</feature>
<accession>A0A137NXZ1</accession>
<dbReference type="EMBL" id="KQ964624">
    <property type="protein sequence ID" value="KXN67617.1"/>
    <property type="molecule type" value="Genomic_DNA"/>
</dbReference>
<keyword evidence="2" id="KW-0677">Repeat</keyword>
<evidence type="ECO:0000256" key="1">
    <source>
        <dbReference type="ARBA" id="ARBA00022574"/>
    </source>
</evidence>
<dbReference type="PROSITE" id="PS50082">
    <property type="entry name" value="WD_REPEATS_2"/>
    <property type="match status" value="2"/>
</dbReference>
<dbReference type="PANTHER" id="PTHR19848:SF8">
    <property type="entry name" value="F-BOX AND WD REPEAT DOMAIN CONTAINING 7"/>
    <property type="match status" value="1"/>
</dbReference>
<dbReference type="OrthoDB" id="6262491at2759"/>
<dbReference type="Gene3D" id="2.130.10.10">
    <property type="entry name" value="YVTN repeat-like/Quinoprotein amine dehydrogenase"/>
    <property type="match status" value="2"/>
</dbReference>
<evidence type="ECO:0000313" key="7">
    <source>
        <dbReference type="Proteomes" id="UP000070444"/>
    </source>
</evidence>
<keyword evidence="7" id="KW-1185">Reference proteome</keyword>
<keyword evidence="1 3" id="KW-0853">WD repeat</keyword>
<dbReference type="SUPFAM" id="SSF50978">
    <property type="entry name" value="WD40 repeat-like"/>
    <property type="match status" value="1"/>
</dbReference>
<feature type="coiled-coil region" evidence="4">
    <location>
        <begin position="32"/>
        <end position="66"/>
    </location>
</feature>
<organism evidence="6 7">
    <name type="scientific">Conidiobolus coronatus (strain ATCC 28846 / CBS 209.66 / NRRL 28638)</name>
    <name type="common">Delacroixia coronata</name>
    <dbReference type="NCBI Taxonomy" id="796925"/>
    <lineage>
        <taxon>Eukaryota</taxon>
        <taxon>Fungi</taxon>
        <taxon>Fungi incertae sedis</taxon>
        <taxon>Zoopagomycota</taxon>
        <taxon>Entomophthoromycotina</taxon>
        <taxon>Entomophthoromycetes</taxon>
        <taxon>Entomophthorales</taxon>
        <taxon>Ancylistaceae</taxon>
        <taxon>Conidiobolus</taxon>
    </lineage>
</organism>
<dbReference type="Proteomes" id="UP000070444">
    <property type="component" value="Unassembled WGS sequence"/>
</dbReference>
<proteinExistence type="predicted"/>
<dbReference type="Pfam" id="PF00400">
    <property type="entry name" value="WD40"/>
    <property type="match status" value="2"/>
</dbReference>
<protein>
    <submittedName>
        <fullName evidence="6">WD40 repeat-like protein</fullName>
    </submittedName>
</protein>
<name>A0A137NXZ1_CONC2</name>
<feature type="region of interest" description="Disordered" evidence="5">
    <location>
        <begin position="103"/>
        <end position="130"/>
    </location>
</feature>
<gene>
    <name evidence="6" type="ORF">CONCODRAFT_80062</name>
</gene>
<feature type="compositionally biased region" description="Polar residues" evidence="5">
    <location>
        <begin position="1"/>
        <end position="11"/>
    </location>
</feature>
<dbReference type="SMART" id="SM00320">
    <property type="entry name" value="WD40"/>
    <property type="match status" value="4"/>
</dbReference>
<feature type="region of interest" description="Disordered" evidence="5">
    <location>
        <begin position="1"/>
        <end position="27"/>
    </location>
</feature>
<dbReference type="PANTHER" id="PTHR19848">
    <property type="entry name" value="WD40 REPEAT PROTEIN"/>
    <property type="match status" value="1"/>
</dbReference>